<dbReference type="InterPro" id="IPR007201">
    <property type="entry name" value="Mei2-like_Rrm_C"/>
</dbReference>
<feature type="region of interest" description="Disordered" evidence="1">
    <location>
        <begin position="201"/>
        <end position="238"/>
    </location>
</feature>
<gene>
    <name evidence="3" type="ORF">SCF082_LOCUS40157</name>
</gene>
<dbReference type="InterPro" id="IPR035979">
    <property type="entry name" value="RBD_domain_sf"/>
</dbReference>
<keyword evidence="4" id="KW-1185">Reference proteome</keyword>
<accession>A0ABP0Q9L7</accession>
<dbReference type="EMBL" id="CAXAMM010039207">
    <property type="protein sequence ID" value="CAK9084684.1"/>
    <property type="molecule type" value="Genomic_DNA"/>
</dbReference>
<organism evidence="3 4">
    <name type="scientific">Durusdinium trenchii</name>
    <dbReference type="NCBI Taxonomy" id="1381693"/>
    <lineage>
        <taxon>Eukaryota</taxon>
        <taxon>Sar</taxon>
        <taxon>Alveolata</taxon>
        <taxon>Dinophyceae</taxon>
        <taxon>Suessiales</taxon>
        <taxon>Symbiodiniaceae</taxon>
        <taxon>Durusdinium</taxon>
    </lineage>
</organism>
<reference evidence="3 4" key="1">
    <citation type="submission" date="2024-02" db="EMBL/GenBank/DDBJ databases">
        <authorList>
            <person name="Chen Y."/>
            <person name="Shah S."/>
            <person name="Dougan E. K."/>
            <person name="Thang M."/>
            <person name="Chan C."/>
        </authorList>
    </citation>
    <scope>NUCLEOTIDE SEQUENCE [LARGE SCALE GENOMIC DNA]</scope>
</reference>
<evidence type="ECO:0000256" key="1">
    <source>
        <dbReference type="SAM" id="MobiDB-lite"/>
    </source>
</evidence>
<feature type="compositionally biased region" description="Basic and acidic residues" evidence="1">
    <location>
        <begin position="219"/>
        <end position="238"/>
    </location>
</feature>
<comment type="caution">
    <text evidence="3">The sequence shown here is derived from an EMBL/GenBank/DDBJ whole genome shotgun (WGS) entry which is preliminary data.</text>
</comment>
<evidence type="ECO:0000259" key="2">
    <source>
        <dbReference type="Pfam" id="PF04059"/>
    </source>
</evidence>
<protein>
    <submittedName>
        <fullName evidence="3">Protein MEI2-like 4 (OML4) (MEI2-like protein 4)</fullName>
    </submittedName>
</protein>
<proteinExistence type="predicted"/>
<name>A0ABP0Q9L7_9DINO</name>
<dbReference type="SUPFAM" id="SSF54928">
    <property type="entry name" value="RNA-binding domain, RBD"/>
    <property type="match status" value="1"/>
</dbReference>
<feature type="domain" description="Mei2-like C-terminal RNA recognition motif" evidence="2">
    <location>
        <begin position="502"/>
        <end position="596"/>
    </location>
</feature>
<sequence>MFLPYSHLQPDLPENGWDGSKQWGGDGIAGACSVPDMYHLQQQQPCHGPCVGPAYQDIQPTMMYMASNPMGQMDNAQHAFQQLQGFQGCGMMGESVPMSEPNLSFGQSTWHGEGTSWYDPSLEHLIPNGQDHLSNQPSKIQDQDEDTVDPLGLLLAELKPSQPTSWKETKCDEVDEDFERDVTNAVAMFLQGNDIDLESEDDVEVDDSATWETGPTRAPAREVPKTDVPQGDEKPMENVHRDPQLLSLICQFAKRLQQLGHDPDSNMPSEMPAAGTGSMESMPQFPETLHAGVLKLFENMTSSQVQESPAPFFPMPGAQLAPASREALPKASLQLEHLVCNPSGRRSPIGPELQRGQCIGVLLKMKRLPPGVTAAHLAVLRPHVRETIKNLVHSQVPPTLSNITECLRREGVGEPACKALLNLCHIFSSTFCLWVPEEGEVSIVLLEEPLPPLPEKTIQDLHMAVARRLPHKLNMMNLACMREAADPSSRELAEELARDGVTTLMIKNLPTSLQQPQVMDEIDNTGFGGKYDFFYMPGNFTGHHKSLGYAFLNLKDVQSMKDFVTVWHGTKRLGAKEYPLKVSAADVQGRDANAQNFGPRMHRIRNPSLRPVILGPFPEKSDQA</sequence>
<evidence type="ECO:0000313" key="4">
    <source>
        <dbReference type="Proteomes" id="UP001642464"/>
    </source>
</evidence>
<dbReference type="Pfam" id="PF04059">
    <property type="entry name" value="RRM_2"/>
    <property type="match status" value="1"/>
</dbReference>
<dbReference type="Proteomes" id="UP001642464">
    <property type="component" value="Unassembled WGS sequence"/>
</dbReference>
<evidence type="ECO:0000313" key="3">
    <source>
        <dbReference type="EMBL" id="CAK9084684.1"/>
    </source>
</evidence>